<keyword evidence="1" id="KW-0479">Metal-binding</keyword>
<gene>
    <name evidence="5" type="ORF">ACFQ3U_13310</name>
</gene>
<evidence type="ECO:0000256" key="2">
    <source>
        <dbReference type="ARBA" id="ARBA00022801"/>
    </source>
</evidence>
<dbReference type="RefSeq" id="WP_343962462.1">
    <property type="nucleotide sequence ID" value="NZ_BAAAKZ010000017.1"/>
</dbReference>
<sequence>MAEAVGPIFLVMPEWQGSASSRAMQLADGAALLREDLPPSSRVDVAVPAHAGDALGTPIARLSSVLAARDSARELLRAHEGPAITLGGDCASTLAGLERAVSRDPGVAVLWFDAHADVQHPSTSPSGAASGMALRHALGEGGSDLNAAVAVDPSRVLLVGTREVDPEEAVAIAELGVATVPPPGDATAAGNDSSDAALAAQVAAWLADCGATSVYVHIDLDVLDPAEFASVHTPVPFGLLTTELITAIRKAVAAAPLAGAAICEFAPASASAAAEDAPTVLRLLAALLSGGAK</sequence>
<dbReference type="GO" id="GO:0016787">
    <property type="term" value="F:hydrolase activity"/>
    <property type="evidence" value="ECO:0007669"/>
    <property type="project" value="UniProtKB-KW"/>
</dbReference>
<organism evidence="5 6">
    <name type="scientific">Leucobacter albus</name>
    <dbReference type="NCBI Taxonomy" id="272210"/>
    <lineage>
        <taxon>Bacteria</taxon>
        <taxon>Bacillati</taxon>
        <taxon>Actinomycetota</taxon>
        <taxon>Actinomycetes</taxon>
        <taxon>Micrococcales</taxon>
        <taxon>Microbacteriaceae</taxon>
        <taxon>Leucobacter</taxon>
    </lineage>
</organism>
<name>A0ABW3TRH1_9MICO</name>
<keyword evidence="6" id="KW-1185">Reference proteome</keyword>
<dbReference type="InterPro" id="IPR006035">
    <property type="entry name" value="Ureohydrolase"/>
</dbReference>
<dbReference type="Proteomes" id="UP001597181">
    <property type="component" value="Unassembled WGS sequence"/>
</dbReference>
<dbReference type="PANTHER" id="PTHR43782">
    <property type="entry name" value="ARGINASE"/>
    <property type="match status" value="1"/>
</dbReference>
<evidence type="ECO:0000256" key="4">
    <source>
        <dbReference type="PROSITE-ProRule" id="PRU00742"/>
    </source>
</evidence>
<comment type="caution">
    <text evidence="5">The sequence shown here is derived from an EMBL/GenBank/DDBJ whole genome shotgun (WGS) entry which is preliminary data.</text>
</comment>
<evidence type="ECO:0000313" key="6">
    <source>
        <dbReference type="Proteomes" id="UP001597181"/>
    </source>
</evidence>
<dbReference type="PRINTS" id="PR00116">
    <property type="entry name" value="ARGINASE"/>
</dbReference>
<comment type="similarity">
    <text evidence="4">Belongs to the arginase family.</text>
</comment>
<proteinExistence type="inferred from homology"/>
<evidence type="ECO:0000256" key="1">
    <source>
        <dbReference type="ARBA" id="ARBA00022723"/>
    </source>
</evidence>
<dbReference type="Gene3D" id="3.40.800.10">
    <property type="entry name" value="Ureohydrolase domain"/>
    <property type="match status" value="1"/>
</dbReference>
<dbReference type="EMBL" id="JBHTLY010000006">
    <property type="protein sequence ID" value="MFD1202874.1"/>
    <property type="molecule type" value="Genomic_DNA"/>
</dbReference>
<dbReference type="Pfam" id="PF00491">
    <property type="entry name" value="Arginase"/>
    <property type="match status" value="1"/>
</dbReference>
<accession>A0ABW3TRH1</accession>
<keyword evidence="2 5" id="KW-0378">Hydrolase</keyword>
<dbReference type="PROSITE" id="PS51409">
    <property type="entry name" value="ARGINASE_2"/>
    <property type="match status" value="1"/>
</dbReference>
<dbReference type="SUPFAM" id="SSF52768">
    <property type="entry name" value="Arginase/deacetylase"/>
    <property type="match status" value="1"/>
</dbReference>
<protein>
    <submittedName>
        <fullName evidence="5">Arginase family protein</fullName>
        <ecNumber evidence="5">3.5.3.-</ecNumber>
    </submittedName>
</protein>
<dbReference type="CDD" id="cd09999">
    <property type="entry name" value="Arginase-like_1"/>
    <property type="match status" value="1"/>
</dbReference>
<dbReference type="InterPro" id="IPR023696">
    <property type="entry name" value="Ureohydrolase_dom_sf"/>
</dbReference>
<evidence type="ECO:0000256" key="3">
    <source>
        <dbReference type="ARBA" id="ARBA00023211"/>
    </source>
</evidence>
<dbReference type="PANTHER" id="PTHR43782:SF3">
    <property type="entry name" value="ARGINASE"/>
    <property type="match status" value="1"/>
</dbReference>
<dbReference type="EC" id="3.5.3.-" evidence="5"/>
<reference evidence="6" key="1">
    <citation type="journal article" date="2019" name="Int. J. Syst. Evol. Microbiol.">
        <title>The Global Catalogue of Microorganisms (GCM) 10K type strain sequencing project: providing services to taxonomists for standard genome sequencing and annotation.</title>
        <authorList>
            <consortium name="The Broad Institute Genomics Platform"/>
            <consortium name="The Broad Institute Genome Sequencing Center for Infectious Disease"/>
            <person name="Wu L."/>
            <person name="Ma J."/>
        </authorList>
    </citation>
    <scope>NUCLEOTIDE SEQUENCE [LARGE SCALE GENOMIC DNA]</scope>
    <source>
        <strain evidence="6">CCUG 50213</strain>
    </source>
</reference>
<evidence type="ECO:0000313" key="5">
    <source>
        <dbReference type="EMBL" id="MFD1202874.1"/>
    </source>
</evidence>
<keyword evidence="3" id="KW-0464">Manganese</keyword>